<dbReference type="InterPro" id="IPR011991">
    <property type="entry name" value="ArsR-like_HTH"/>
</dbReference>
<dbReference type="EMBL" id="JARQAG010000005">
    <property type="protein sequence ID" value="MDT2731577.1"/>
    <property type="molecule type" value="Genomic_DNA"/>
</dbReference>
<dbReference type="Gene3D" id="1.10.10.10">
    <property type="entry name" value="Winged helix-like DNA-binding domain superfamily/Winged helix DNA-binding domain"/>
    <property type="match status" value="1"/>
</dbReference>
<dbReference type="InterPro" id="IPR001845">
    <property type="entry name" value="HTH_ArsR_DNA-bd_dom"/>
</dbReference>
<dbReference type="RefSeq" id="WP_062806750.1">
    <property type="nucleotide sequence ID" value="NZ_JARQAG010000005.1"/>
</dbReference>
<dbReference type="PROSITE" id="PS50987">
    <property type="entry name" value="HTH_ARSR_2"/>
    <property type="match status" value="1"/>
</dbReference>
<dbReference type="InterPro" id="IPR036390">
    <property type="entry name" value="WH_DNA-bd_sf"/>
</dbReference>
<comment type="caution">
    <text evidence="3">The sequence shown here is derived from an EMBL/GenBank/DDBJ whole genome shotgun (WGS) entry which is preliminary data.</text>
</comment>
<dbReference type="SUPFAM" id="SSF46785">
    <property type="entry name" value="Winged helix' DNA-binding domain"/>
    <property type="match status" value="1"/>
</dbReference>
<dbReference type="GO" id="GO:0003677">
    <property type="term" value="F:DNA binding"/>
    <property type="evidence" value="ECO:0007669"/>
    <property type="project" value="UniProtKB-KW"/>
</dbReference>
<organism evidence="3 4">
    <name type="scientific">Streptococcus parauberis</name>
    <dbReference type="NCBI Taxonomy" id="1348"/>
    <lineage>
        <taxon>Bacteria</taxon>
        <taxon>Bacillati</taxon>
        <taxon>Bacillota</taxon>
        <taxon>Bacilli</taxon>
        <taxon>Lactobacillales</taxon>
        <taxon>Streptococcaceae</taxon>
        <taxon>Streptococcus</taxon>
    </lineage>
</organism>
<dbReference type="Proteomes" id="UP001180515">
    <property type="component" value="Unassembled WGS sequence"/>
</dbReference>
<dbReference type="GO" id="GO:0003700">
    <property type="term" value="F:DNA-binding transcription factor activity"/>
    <property type="evidence" value="ECO:0007669"/>
    <property type="project" value="InterPro"/>
</dbReference>
<dbReference type="AlphaFoldDB" id="A0AAE4KYZ8"/>
<dbReference type="CDD" id="cd00090">
    <property type="entry name" value="HTH_ARSR"/>
    <property type="match status" value="1"/>
</dbReference>
<accession>A0AAE4KYZ8</accession>
<evidence type="ECO:0000259" key="2">
    <source>
        <dbReference type="PROSITE" id="PS50987"/>
    </source>
</evidence>
<evidence type="ECO:0000256" key="1">
    <source>
        <dbReference type="ARBA" id="ARBA00023125"/>
    </source>
</evidence>
<gene>
    <name evidence="3" type="ORF">P7G31_04865</name>
</gene>
<evidence type="ECO:0000313" key="4">
    <source>
        <dbReference type="Proteomes" id="UP001180515"/>
    </source>
</evidence>
<keyword evidence="1" id="KW-0238">DNA-binding</keyword>
<dbReference type="SMART" id="SM00418">
    <property type="entry name" value="HTH_ARSR"/>
    <property type="match status" value="1"/>
</dbReference>
<proteinExistence type="predicted"/>
<name>A0AAE4KYZ8_9STRE</name>
<evidence type="ECO:0000313" key="3">
    <source>
        <dbReference type="EMBL" id="MDT2731577.1"/>
    </source>
</evidence>
<protein>
    <submittedName>
        <fullName evidence="3">Transcriptional regulator</fullName>
    </submittedName>
</protein>
<feature type="domain" description="HTH arsR-type" evidence="2">
    <location>
        <begin position="250"/>
        <end position="344"/>
    </location>
</feature>
<reference evidence="3" key="1">
    <citation type="submission" date="2023-03" db="EMBL/GenBank/DDBJ databases">
        <authorList>
            <person name="Shen W."/>
            <person name="Cai J."/>
        </authorList>
    </citation>
    <scope>NUCLEOTIDE SEQUENCE</scope>
    <source>
        <strain evidence="3">P82-2</strain>
    </source>
</reference>
<sequence length="345" mass="40928">MDYQYSEQASSVVEYFFMPLFISFGDNEDAMEFTAKEKENFKDYFEVIEDIKLKLAPFKEEARHYYLFGYSISLLHAVYYDAEENGVRCETVKDVHDYALSLSKEKIRKCIAYLLINHKKDNQKDFWTLLEESTIKAETKWYFSQFYRNPQESMKQLVDLSIQLNKIYRPYFEKGLTIRQSYAKQFSLEKFIQKLPANIGENLLSEEFERHIYILSPWLIRLSMIDFSIKDKFRLGLIITCHIENFFHSEDDLDDEDFSIVLKLLSDTSRYQVLLEVLKPNFKSKDIAKQLNITAAAVSFHTQKLVNAQILQFNTEDEDGKYNLNKKLLNNVLEKMVEDFKLNEK</sequence>
<dbReference type="InterPro" id="IPR036388">
    <property type="entry name" value="WH-like_DNA-bd_sf"/>
</dbReference>